<protein>
    <submittedName>
        <fullName evidence="2">Uncharacterized protein</fullName>
    </submittedName>
</protein>
<evidence type="ECO:0000313" key="3">
    <source>
        <dbReference type="Proteomes" id="UP000183376"/>
    </source>
</evidence>
<proteinExistence type="predicted"/>
<gene>
    <name evidence="2" type="ORF">SAMN04489726_8019</name>
</gene>
<dbReference type="AlphaFoldDB" id="A0A1H0DVM6"/>
<organism evidence="2 3">
    <name type="scientific">Allokutzneria albata</name>
    <name type="common">Kibdelosporangium albatum</name>
    <dbReference type="NCBI Taxonomy" id="211114"/>
    <lineage>
        <taxon>Bacteria</taxon>
        <taxon>Bacillati</taxon>
        <taxon>Actinomycetota</taxon>
        <taxon>Actinomycetes</taxon>
        <taxon>Pseudonocardiales</taxon>
        <taxon>Pseudonocardiaceae</taxon>
        <taxon>Allokutzneria</taxon>
    </lineage>
</organism>
<feature type="region of interest" description="Disordered" evidence="1">
    <location>
        <begin position="90"/>
        <end position="120"/>
    </location>
</feature>
<sequence>MRTTRLRTGEEIDEGIAARVYHAMVELFVTDPVAWAEAQHLAKCPGQPLFGTAGQRLRAYGLVANGELEMDAATRAVVLACVADDGRGLVSPIQDPVHSTDPLHRPAPPHLPQRPAKTRP</sequence>
<name>A0A1H0DVM6_ALLAB</name>
<accession>A0A1H0DVM6</accession>
<keyword evidence="3" id="KW-1185">Reference proteome</keyword>
<evidence type="ECO:0000256" key="1">
    <source>
        <dbReference type="SAM" id="MobiDB-lite"/>
    </source>
</evidence>
<dbReference type="Proteomes" id="UP000183376">
    <property type="component" value="Chromosome I"/>
</dbReference>
<dbReference type="EMBL" id="LT629701">
    <property type="protein sequence ID" value="SDN74210.1"/>
    <property type="molecule type" value="Genomic_DNA"/>
</dbReference>
<evidence type="ECO:0000313" key="2">
    <source>
        <dbReference type="EMBL" id="SDN74210.1"/>
    </source>
</evidence>
<dbReference type="STRING" id="211114.SAMN04489726_8019"/>
<reference evidence="2 3" key="1">
    <citation type="submission" date="2016-10" db="EMBL/GenBank/DDBJ databases">
        <authorList>
            <person name="de Groot N.N."/>
        </authorList>
    </citation>
    <scope>NUCLEOTIDE SEQUENCE [LARGE SCALE GENOMIC DNA]</scope>
    <source>
        <strain evidence="2 3">DSM 44149</strain>
    </source>
</reference>
<dbReference type="RefSeq" id="WP_030431947.1">
    <property type="nucleotide sequence ID" value="NZ_JOEF01000022.1"/>
</dbReference>